<protein>
    <submittedName>
        <fullName evidence="5">Uncharacterized protein</fullName>
    </submittedName>
</protein>
<keyword evidence="1" id="KW-0812">Transmembrane</keyword>
<evidence type="ECO:0000313" key="5">
    <source>
        <dbReference type="EMBL" id="OTO08736.1"/>
    </source>
</evidence>
<gene>
    <name evidence="5" type="ORF">A5880_001736</name>
    <name evidence="4" type="ORF">A5880_001819</name>
</gene>
<dbReference type="Pfam" id="PF11797">
    <property type="entry name" value="WxLIP_HBD"/>
    <property type="match status" value="1"/>
</dbReference>
<dbReference type="OrthoDB" id="2148359at2"/>
<dbReference type="AlphaFoldDB" id="A0A242CEV1"/>
<keyword evidence="6" id="KW-1185">Reference proteome</keyword>
<dbReference type="EMBL" id="NGLE01000002">
    <property type="protein sequence ID" value="OTO08736.1"/>
    <property type="molecule type" value="Genomic_DNA"/>
</dbReference>
<dbReference type="Proteomes" id="UP000195139">
    <property type="component" value="Unassembled WGS sequence"/>
</dbReference>
<evidence type="ECO:0000259" key="2">
    <source>
        <dbReference type="Pfam" id="PF06030"/>
    </source>
</evidence>
<dbReference type="Pfam" id="PF06030">
    <property type="entry name" value="WxLIP_PGBD"/>
    <property type="match status" value="1"/>
</dbReference>
<accession>A0A242CEV1</accession>
<keyword evidence="1" id="KW-0472">Membrane</keyword>
<organism evidence="5">
    <name type="scientific">Candidatus Enterococcus mansonii</name>
    <dbReference type="NCBI Taxonomy" id="1834181"/>
    <lineage>
        <taxon>Bacteria</taxon>
        <taxon>Bacillati</taxon>
        <taxon>Bacillota</taxon>
        <taxon>Bacilli</taxon>
        <taxon>Lactobacillales</taxon>
        <taxon>Enterococcaceae</taxon>
        <taxon>Enterococcus</taxon>
    </lineage>
</organism>
<sequence length="348" mass="38781">MKKKLGIWLIALIYIAGMFSFHLSAEASVGFTYKVNQPENQLSKDVGYFDLKMNPGAKQTVTIDLTNESEKEVIAIVSLNSAKTSGTGVIEYGPTEIDNDKSLKYDFKDIVKAPEKVTLPPKTTVPLKLDIAMPEATFDGVVSGGIQLKSEVDEKERAKQKGVINEYAYVIGMLLSETDTVLAPELHLNSVGAGLNNYRNSVFVNFSNTEAVYLEELTMDVQIMKQGSDAVLYDTKKANMRVAPNSMVNFPVSMNGEKMVPGNYKAHILASTKDKKWEWEEEFTITDEEADKYNDEDISLVQEQGINWKIIATIVGGVIALVAVIFMIVRMSLKRKSKKKSRNKKKKK</sequence>
<comment type="caution">
    <text evidence="5">The sequence shown here is derived from an EMBL/GenBank/DDBJ whole genome shotgun (WGS) entry which is preliminary data.</text>
</comment>
<dbReference type="RefSeq" id="WP_086330650.1">
    <property type="nucleotide sequence ID" value="NZ_NGLE02000001.1"/>
</dbReference>
<dbReference type="EMBL" id="NGLE02000001">
    <property type="protein sequence ID" value="MEI5994261.1"/>
    <property type="molecule type" value="Genomic_DNA"/>
</dbReference>
<proteinExistence type="predicted"/>
<feature type="domain" description="WxL Interacting Protein host binding" evidence="3">
    <location>
        <begin position="160"/>
        <end position="294"/>
    </location>
</feature>
<keyword evidence="1" id="KW-1133">Transmembrane helix</keyword>
<dbReference type="InterPro" id="IPR010317">
    <property type="entry name" value="WxLIP_PGBD"/>
</dbReference>
<evidence type="ECO:0000259" key="3">
    <source>
        <dbReference type="Pfam" id="PF11797"/>
    </source>
</evidence>
<reference evidence="5" key="1">
    <citation type="submission" date="2017-05" db="EMBL/GenBank/DDBJ databases">
        <title>The Genome Sequence of Enterococcus sp. 4G2_DIV0659.</title>
        <authorList>
            <consortium name="The Broad Institute Genomics Platform"/>
            <consortium name="The Broad Institute Genomic Center for Infectious Diseases"/>
            <person name="Earl A."/>
            <person name="Manson A."/>
            <person name="Schwartman J."/>
            <person name="Gilmore M."/>
            <person name="Abouelleil A."/>
            <person name="Cao P."/>
            <person name="Chapman S."/>
            <person name="Cusick C."/>
            <person name="Shea T."/>
            <person name="Young S."/>
            <person name="Neafsey D."/>
            <person name="Nusbaum C."/>
            <person name="Birren B."/>
        </authorList>
    </citation>
    <scope>NUCLEOTIDE SEQUENCE [LARGE SCALE GENOMIC DNA]</scope>
    <source>
        <strain evidence="5">4G2_DIV0659</strain>
    </source>
</reference>
<evidence type="ECO:0000313" key="4">
    <source>
        <dbReference type="EMBL" id="MEI5994261.1"/>
    </source>
</evidence>
<evidence type="ECO:0000256" key="1">
    <source>
        <dbReference type="SAM" id="Phobius"/>
    </source>
</evidence>
<name>A0A242CEV1_9ENTE</name>
<feature type="domain" description="WxL Interacting Protein peptidoglycan binding" evidence="2">
    <location>
        <begin position="31"/>
        <end position="149"/>
    </location>
</feature>
<reference evidence="4 6" key="2">
    <citation type="submission" date="2018-07" db="EMBL/GenBank/DDBJ databases">
        <title>The Genome Sequence of Enterococcus sp. DIV0659b.</title>
        <authorList>
            <consortium name="The Broad Institute Genomics Platform"/>
            <consortium name="The Broad Institute Genomic Center for Infectious Diseases"/>
            <person name="Earl A."/>
            <person name="Manson A."/>
            <person name="Schwartman J."/>
            <person name="Gilmore M."/>
            <person name="Abouelleil A."/>
            <person name="Cao P."/>
            <person name="Chapman S."/>
            <person name="Cusick C."/>
            <person name="Shea T."/>
            <person name="Young S."/>
            <person name="Neafsey D."/>
            <person name="Nusbaum C."/>
            <person name="Birren B."/>
        </authorList>
    </citation>
    <scope>NUCLEOTIDE SEQUENCE [LARGE SCALE GENOMIC DNA]</scope>
    <source>
        <strain evidence="4 6">4G2_DIV0659</strain>
    </source>
</reference>
<evidence type="ECO:0000313" key="6">
    <source>
        <dbReference type="Proteomes" id="UP000195139"/>
    </source>
</evidence>
<dbReference type="STRING" id="1834181.A5880_001736"/>
<dbReference type="InterPro" id="IPR021759">
    <property type="entry name" value="WxLIP_HBD"/>
</dbReference>
<feature type="transmembrane region" description="Helical" evidence="1">
    <location>
        <begin position="310"/>
        <end position="333"/>
    </location>
</feature>